<dbReference type="PANTHER" id="PTHR47403">
    <property type="entry name" value="LOC100145250 PROTEIN"/>
    <property type="match status" value="1"/>
</dbReference>
<gene>
    <name evidence="3" type="primary">LOC106810775</name>
</gene>
<accession>A0ABM1EBY9</accession>
<dbReference type="RefSeq" id="XP_014669710.1">
    <property type="nucleotide sequence ID" value="XM_014814224.1"/>
</dbReference>
<proteinExistence type="predicted"/>
<sequence>MTGLLPSTYDKHVTSSSGCAYVAEKDGEILAFAFHTVCSDGEVIISRGARTKHGYHGLGIMTALGAHARKMTLSRYPNVTLIGGTRMSEVSKPVQYPTRSTYTLHIPVCITKPATPYPTAKHFGVDVPMPDYDHLQLLNHAQIRQLLTCSESFTKIGKGKPVVIGWVPFTRMSSADVQFLMECDNPTVIADLDDRGRCSSVSFATCYETLLKVDPTDIHYRIDIDIYSSDRDLAIQHVYSQVHRHSVMLPMYNAKMHVFFYLNCPATREDIRDALQKIGIEFRESFLHTKIPYMSGYLHPVTDTQSGMTKSATNSRASKL</sequence>
<reference evidence="3" key="1">
    <citation type="submission" date="2025-08" db="UniProtKB">
        <authorList>
            <consortium name="RefSeq"/>
        </authorList>
    </citation>
    <scope>IDENTIFICATION</scope>
</reference>
<keyword evidence="2" id="KW-1185">Reference proteome</keyword>
<organism evidence="2 3">
    <name type="scientific">Priapulus caudatus</name>
    <name type="common">Priapulid worm</name>
    <dbReference type="NCBI Taxonomy" id="37621"/>
    <lineage>
        <taxon>Eukaryota</taxon>
        <taxon>Metazoa</taxon>
        <taxon>Ecdysozoa</taxon>
        <taxon>Scalidophora</taxon>
        <taxon>Priapulida</taxon>
        <taxon>Priapulimorpha</taxon>
        <taxon>Priapulimorphida</taxon>
        <taxon>Priapulidae</taxon>
        <taxon>Priapulus</taxon>
    </lineage>
</organism>
<dbReference type="Pfam" id="PF24066">
    <property type="entry name" value="Hisat_C"/>
    <property type="match status" value="1"/>
</dbReference>
<dbReference type="GeneID" id="106810775"/>
<feature type="domain" description="Histidine N-acetyltransferase C-terminal" evidence="1">
    <location>
        <begin position="136"/>
        <end position="250"/>
    </location>
</feature>
<evidence type="ECO:0000313" key="2">
    <source>
        <dbReference type="Proteomes" id="UP000695022"/>
    </source>
</evidence>
<name>A0ABM1EBY9_PRICU</name>
<protein>
    <submittedName>
        <fullName evidence="3">Uncharacterized protein LOC106810775</fullName>
    </submittedName>
</protein>
<dbReference type="Proteomes" id="UP000695022">
    <property type="component" value="Unplaced"/>
</dbReference>
<evidence type="ECO:0000313" key="3">
    <source>
        <dbReference type="RefSeq" id="XP_014669710.1"/>
    </source>
</evidence>
<evidence type="ECO:0000259" key="1">
    <source>
        <dbReference type="Pfam" id="PF24066"/>
    </source>
</evidence>
<dbReference type="InterPro" id="IPR056483">
    <property type="entry name" value="Hisat_C"/>
</dbReference>
<dbReference type="PANTHER" id="PTHR47403:SF6">
    <property type="entry name" value="N-ACETYLTRANSFERASE DOMAIN-CONTAINING PROTEIN"/>
    <property type="match status" value="1"/>
</dbReference>